<evidence type="ECO:0000313" key="1">
    <source>
        <dbReference type="EMBL" id="GAI94051.1"/>
    </source>
</evidence>
<evidence type="ECO:0008006" key="2">
    <source>
        <dbReference type="Google" id="ProtNLM"/>
    </source>
</evidence>
<dbReference type="Gene3D" id="2.130.10.10">
    <property type="entry name" value="YVTN repeat-like/Quinoprotein amine dehydrogenase"/>
    <property type="match status" value="1"/>
</dbReference>
<organism evidence="1">
    <name type="scientific">marine sediment metagenome</name>
    <dbReference type="NCBI Taxonomy" id="412755"/>
    <lineage>
        <taxon>unclassified sequences</taxon>
        <taxon>metagenomes</taxon>
        <taxon>ecological metagenomes</taxon>
    </lineage>
</organism>
<accession>X1TRR3</accession>
<name>X1TRR3_9ZZZZ</name>
<dbReference type="EMBL" id="BARW01018021">
    <property type="protein sequence ID" value="GAI94051.1"/>
    <property type="molecule type" value="Genomic_DNA"/>
</dbReference>
<dbReference type="InterPro" id="IPR015943">
    <property type="entry name" value="WD40/YVTN_repeat-like_dom_sf"/>
</dbReference>
<dbReference type="PANTHER" id="PTHR34512">
    <property type="entry name" value="CELL SURFACE PROTEIN"/>
    <property type="match status" value="1"/>
</dbReference>
<protein>
    <recommendedName>
        <fullName evidence="2">Alcohol dehydrogenase</fullName>
    </recommendedName>
</protein>
<gene>
    <name evidence="1" type="ORF">S12H4_30951</name>
</gene>
<dbReference type="SUPFAM" id="SSF50998">
    <property type="entry name" value="Quinoprotein alcohol dehydrogenase-like"/>
    <property type="match status" value="1"/>
</dbReference>
<reference evidence="1" key="1">
    <citation type="journal article" date="2014" name="Front. Microbiol.">
        <title>High frequency of phylogenetically diverse reductive dehalogenase-homologous genes in deep subseafloor sedimentary metagenomes.</title>
        <authorList>
            <person name="Kawai M."/>
            <person name="Futagami T."/>
            <person name="Toyoda A."/>
            <person name="Takaki Y."/>
            <person name="Nishi S."/>
            <person name="Hori S."/>
            <person name="Arai W."/>
            <person name="Tsubouchi T."/>
            <person name="Morono Y."/>
            <person name="Uchiyama I."/>
            <person name="Ito T."/>
            <person name="Fujiyama A."/>
            <person name="Inagaki F."/>
            <person name="Takami H."/>
        </authorList>
    </citation>
    <scope>NUCLEOTIDE SEQUENCE</scope>
    <source>
        <strain evidence="1">Expedition CK06-06</strain>
    </source>
</reference>
<comment type="caution">
    <text evidence="1">The sequence shown here is derived from an EMBL/GenBank/DDBJ whole genome shotgun (WGS) entry which is preliminary data.</text>
</comment>
<dbReference type="PANTHER" id="PTHR34512:SF30">
    <property type="entry name" value="OUTER MEMBRANE PROTEIN ASSEMBLY FACTOR BAMB"/>
    <property type="match status" value="1"/>
</dbReference>
<feature type="non-terminal residue" evidence="1">
    <location>
        <position position="1"/>
    </location>
</feature>
<sequence>NYTEINAATGRIRKNHATTPIYKDGLILIANGYDWVALQLKLSKDGSSAEVVWESRDLDPHHGGIVLLGDYIYSTNYKSTSMGDWICVDWNTGKTLWTKNWYNKGSIISADGMLYIMEEKSGHVALARPNPEKLDIVSEFQVTKGTGPYWAHPVISNGKLYIRHGETLMVYAIR</sequence>
<proteinExistence type="predicted"/>
<dbReference type="InterPro" id="IPR011047">
    <property type="entry name" value="Quinoprotein_ADH-like_sf"/>
</dbReference>
<dbReference type="AlphaFoldDB" id="X1TRR3"/>